<name>A0AAV2JHW2_KNICA</name>
<dbReference type="AlphaFoldDB" id="A0AAV2JHW2"/>
<protein>
    <submittedName>
        <fullName evidence="1">Uncharacterized protein</fullName>
    </submittedName>
</protein>
<dbReference type="Proteomes" id="UP001497482">
    <property type="component" value="Chromosome 12"/>
</dbReference>
<evidence type="ECO:0000313" key="1">
    <source>
        <dbReference type="EMBL" id="CAL1576190.1"/>
    </source>
</evidence>
<gene>
    <name evidence="1" type="ORF">KC01_LOCUS7640</name>
</gene>
<proteinExistence type="predicted"/>
<evidence type="ECO:0000313" key="2">
    <source>
        <dbReference type="Proteomes" id="UP001497482"/>
    </source>
</evidence>
<sequence length="76" mass="8398">MAARRYNEDTTRGSMFTYTNSNNTRAHMKLQLKHPQLAALSPVGCEGHGATFPQHLSSTIVHFSCGRIRAGIPMKP</sequence>
<organism evidence="1 2">
    <name type="scientific">Knipowitschia caucasica</name>
    <name type="common">Caucasian dwarf goby</name>
    <name type="synonym">Pomatoschistus caucasicus</name>
    <dbReference type="NCBI Taxonomy" id="637954"/>
    <lineage>
        <taxon>Eukaryota</taxon>
        <taxon>Metazoa</taxon>
        <taxon>Chordata</taxon>
        <taxon>Craniata</taxon>
        <taxon>Vertebrata</taxon>
        <taxon>Euteleostomi</taxon>
        <taxon>Actinopterygii</taxon>
        <taxon>Neopterygii</taxon>
        <taxon>Teleostei</taxon>
        <taxon>Neoteleostei</taxon>
        <taxon>Acanthomorphata</taxon>
        <taxon>Gobiaria</taxon>
        <taxon>Gobiiformes</taxon>
        <taxon>Gobioidei</taxon>
        <taxon>Gobiidae</taxon>
        <taxon>Gobiinae</taxon>
        <taxon>Knipowitschia</taxon>
    </lineage>
</organism>
<keyword evidence="2" id="KW-1185">Reference proteome</keyword>
<dbReference type="EMBL" id="OZ035834">
    <property type="protein sequence ID" value="CAL1576190.1"/>
    <property type="molecule type" value="Genomic_DNA"/>
</dbReference>
<reference evidence="1 2" key="1">
    <citation type="submission" date="2024-04" db="EMBL/GenBank/DDBJ databases">
        <authorList>
            <person name="Waldvogel A.-M."/>
            <person name="Schoenle A."/>
        </authorList>
    </citation>
    <scope>NUCLEOTIDE SEQUENCE [LARGE SCALE GENOMIC DNA]</scope>
</reference>
<accession>A0AAV2JHW2</accession>